<feature type="transmembrane region" description="Helical" evidence="7">
    <location>
        <begin position="87"/>
        <end position="107"/>
    </location>
</feature>
<feature type="transmembrane region" description="Helical" evidence="7">
    <location>
        <begin position="326"/>
        <end position="349"/>
    </location>
</feature>
<dbReference type="EMBL" id="LFZO01000017">
    <property type="protein sequence ID" value="KXT17647.1"/>
    <property type="molecule type" value="Genomic_DNA"/>
</dbReference>
<dbReference type="GO" id="GO:0022857">
    <property type="term" value="F:transmembrane transporter activity"/>
    <property type="evidence" value="ECO:0007669"/>
    <property type="project" value="InterPro"/>
</dbReference>
<evidence type="ECO:0000256" key="2">
    <source>
        <dbReference type="ARBA" id="ARBA00008335"/>
    </source>
</evidence>
<evidence type="ECO:0000259" key="8">
    <source>
        <dbReference type="PROSITE" id="PS50850"/>
    </source>
</evidence>
<dbReference type="InterPro" id="IPR020846">
    <property type="entry name" value="MFS_dom"/>
</dbReference>
<dbReference type="FunFam" id="1.20.1250.20:FF:000082">
    <property type="entry name" value="MFS multidrug transporter, putative"/>
    <property type="match status" value="1"/>
</dbReference>
<dbReference type="Gene3D" id="1.20.1250.20">
    <property type="entry name" value="MFS general substrate transporter like domains"/>
    <property type="match status" value="1"/>
</dbReference>
<comment type="similarity">
    <text evidence="2">Belongs to the major facilitator superfamily.</text>
</comment>
<dbReference type="PANTHER" id="PTHR23502">
    <property type="entry name" value="MAJOR FACILITATOR SUPERFAMILY"/>
    <property type="match status" value="1"/>
</dbReference>
<gene>
    <name evidence="9" type="ORF">AC579_10117</name>
</gene>
<evidence type="ECO:0000256" key="1">
    <source>
        <dbReference type="ARBA" id="ARBA00004141"/>
    </source>
</evidence>
<dbReference type="PROSITE" id="PS50850">
    <property type="entry name" value="MFS"/>
    <property type="match status" value="1"/>
</dbReference>
<feature type="transmembrane region" description="Helical" evidence="7">
    <location>
        <begin position="442"/>
        <end position="463"/>
    </location>
</feature>
<dbReference type="Proteomes" id="UP000073492">
    <property type="component" value="Unassembled WGS sequence"/>
</dbReference>
<evidence type="ECO:0000313" key="9">
    <source>
        <dbReference type="EMBL" id="KXT17647.1"/>
    </source>
</evidence>
<name>A0A139IS69_9PEZI</name>
<feature type="transmembrane region" description="Helical" evidence="7">
    <location>
        <begin position="127"/>
        <end position="147"/>
    </location>
</feature>
<feature type="transmembrane region" description="Helical" evidence="7">
    <location>
        <begin position="508"/>
        <end position="529"/>
    </location>
</feature>
<feature type="transmembrane region" description="Helical" evidence="7">
    <location>
        <begin position="369"/>
        <end position="388"/>
    </location>
</feature>
<feature type="transmembrane region" description="Helical" evidence="7">
    <location>
        <begin position="216"/>
        <end position="235"/>
    </location>
</feature>
<sequence length="576" mass="64492">MGRGVSFEEARTYSVAGTSEWSGKEKDVESEPHHIGFAQQEPQQRNPIYQEQKKKLGVPDDHEIFWVEWNGPDDPQNPFNWPKKRKWIATLTTCFVSILTGLPAGAYGAASEQMLAEWHINDDKFPFLSFALVSWNMGAAFFPLVFVPLTESTGRLPGYWAFYIMFTLWLFGSAYAPNFATILITRFFGGGASSVAITLVAGTITDIWKGDIERSLPISIFGITSVVGIALGPFVGGIIQNYLWWRWIYWIQIIICTGFIPIFAYILRETRGDVILQKKAKKLRKEGEMSNDDNNPEKYAYAKSELDKPSIVQALKISFMRPTKMLISEFVVISFTIWVSFAWGLLFLFQSSVGIVFSELYNFDVFQITLVQLAVSVGAIIGGAINPIQDRLYFKSARRNTERPGKCIPEARLYFAVPGSVLFAVSMFWFGWSAYSGHAVHWIVPTLSLVTFGIGVYHIYLAVTNYLADAYEKYAASALSAAGFGRNVTGAFLPLATPALYNNLGFNWASTMLGILALVLTVAPIALLIKGPVIRANSPFMLDATFDEEESEERRQSMMSVHGEEVVNRRKSTIPR</sequence>
<evidence type="ECO:0000313" key="10">
    <source>
        <dbReference type="Proteomes" id="UP000073492"/>
    </source>
</evidence>
<evidence type="ECO:0000256" key="5">
    <source>
        <dbReference type="ARBA" id="ARBA00023136"/>
    </source>
</evidence>
<evidence type="ECO:0000256" key="4">
    <source>
        <dbReference type="ARBA" id="ARBA00022989"/>
    </source>
</evidence>
<dbReference type="PANTHER" id="PTHR23502:SF61">
    <property type="entry name" value="MULTIDRUG TRANSPORTER, PUTATIVE (AFU_ORTHOLOGUE AFUA_3G02780)-RELATED"/>
    <property type="match status" value="1"/>
</dbReference>
<dbReference type="Pfam" id="PF07690">
    <property type="entry name" value="MFS_1"/>
    <property type="match status" value="1"/>
</dbReference>
<feature type="region of interest" description="Disordered" evidence="6">
    <location>
        <begin position="16"/>
        <end position="46"/>
    </location>
</feature>
<organism evidence="9 10">
    <name type="scientific">Pseudocercospora musae</name>
    <dbReference type="NCBI Taxonomy" id="113226"/>
    <lineage>
        <taxon>Eukaryota</taxon>
        <taxon>Fungi</taxon>
        <taxon>Dikarya</taxon>
        <taxon>Ascomycota</taxon>
        <taxon>Pezizomycotina</taxon>
        <taxon>Dothideomycetes</taxon>
        <taxon>Dothideomycetidae</taxon>
        <taxon>Mycosphaerellales</taxon>
        <taxon>Mycosphaerellaceae</taxon>
        <taxon>Pseudocercospora</taxon>
    </lineage>
</organism>
<reference evidence="9 10" key="1">
    <citation type="submission" date="2015-07" db="EMBL/GenBank/DDBJ databases">
        <title>Comparative genomics of the Sigatoka disease complex on banana suggests a link between parallel evolutionary changes in Pseudocercospora fijiensis and Pseudocercospora eumusae and increased virulence on the banana host.</title>
        <authorList>
            <person name="Chang T.-C."/>
            <person name="Salvucci A."/>
            <person name="Crous P.W."/>
            <person name="Stergiopoulos I."/>
        </authorList>
    </citation>
    <scope>NUCLEOTIDE SEQUENCE [LARGE SCALE GENOMIC DNA]</scope>
    <source>
        <strain evidence="9 10">CBS 116634</strain>
    </source>
</reference>
<feature type="transmembrane region" description="Helical" evidence="7">
    <location>
        <begin position="247"/>
        <end position="267"/>
    </location>
</feature>
<feature type="transmembrane region" description="Helical" evidence="7">
    <location>
        <begin position="182"/>
        <end position="204"/>
    </location>
</feature>
<dbReference type="InterPro" id="IPR036259">
    <property type="entry name" value="MFS_trans_sf"/>
</dbReference>
<dbReference type="AlphaFoldDB" id="A0A139IS69"/>
<accession>A0A139IS69</accession>
<evidence type="ECO:0000256" key="3">
    <source>
        <dbReference type="ARBA" id="ARBA00022692"/>
    </source>
</evidence>
<dbReference type="OrthoDB" id="4426556at2759"/>
<keyword evidence="5 7" id="KW-0472">Membrane</keyword>
<evidence type="ECO:0000256" key="6">
    <source>
        <dbReference type="SAM" id="MobiDB-lite"/>
    </source>
</evidence>
<feature type="transmembrane region" description="Helical" evidence="7">
    <location>
        <begin position="413"/>
        <end position="430"/>
    </location>
</feature>
<feature type="domain" description="Major facilitator superfamily (MFS) profile" evidence="8">
    <location>
        <begin position="89"/>
        <end position="535"/>
    </location>
</feature>
<keyword evidence="4 7" id="KW-1133">Transmembrane helix</keyword>
<keyword evidence="10" id="KW-1185">Reference proteome</keyword>
<feature type="compositionally biased region" description="Basic and acidic residues" evidence="6">
    <location>
        <begin position="22"/>
        <end position="34"/>
    </location>
</feature>
<protein>
    <recommendedName>
        <fullName evidence="8">Major facilitator superfamily (MFS) profile domain-containing protein</fullName>
    </recommendedName>
</protein>
<dbReference type="InterPro" id="IPR011701">
    <property type="entry name" value="MFS"/>
</dbReference>
<keyword evidence="3 7" id="KW-0812">Transmembrane</keyword>
<dbReference type="SUPFAM" id="SSF103473">
    <property type="entry name" value="MFS general substrate transporter"/>
    <property type="match status" value="1"/>
</dbReference>
<comment type="subcellular location">
    <subcellularLocation>
        <location evidence="1">Membrane</location>
        <topology evidence="1">Multi-pass membrane protein</topology>
    </subcellularLocation>
</comment>
<proteinExistence type="inferred from homology"/>
<feature type="transmembrane region" description="Helical" evidence="7">
    <location>
        <begin position="159"/>
        <end position="176"/>
    </location>
</feature>
<evidence type="ECO:0000256" key="7">
    <source>
        <dbReference type="SAM" id="Phobius"/>
    </source>
</evidence>
<comment type="caution">
    <text evidence="9">The sequence shown here is derived from an EMBL/GenBank/DDBJ whole genome shotgun (WGS) entry which is preliminary data.</text>
</comment>
<feature type="transmembrane region" description="Helical" evidence="7">
    <location>
        <begin position="475"/>
        <end position="496"/>
    </location>
</feature>
<dbReference type="GO" id="GO:0005886">
    <property type="term" value="C:plasma membrane"/>
    <property type="evidence" value="ECO:0007669"/>
    <property type="project" value="TreeGrafter"/>
</dbReference>